<feature type="chain" id="PRO_5032443649" evidence="1">
    <location>
        <begin position="20"/>
        <end position="176"/>
    </location>
</feature>
<keyword evidence="1" id="KW-0732">Signal</keyword>
<dbReference type="RefSeq" id="WP_196101009.1">
    <property type="nucleotide sequence ID" value="NZ_CP064939.1"/>
</dbReference>
<name>A0A7S9Q1A5_9SPHI</name>
<organism evidence="2 3">
    <name type="scientific">Pedobacter endophyticus</name>
    <dbReference type="NCBI Taxonomy" id="2789740"/>
    <lineage>
        <taxon>Bacteria</taxon>
        <taxon>Pseudomonadati</taxon>
        <taxon>Bacteroidota</taxon>
        <taxon>Sphingobacteriia</taxon>
        <taxon>Sphingobacteriales</taxon>
        <taxon>Sphingobacteriaceae</taxon>
        <taxon>Pedobacter</taxon>
    </lineage>
</organism>
<evidence type="ECO:0000313" key="2">
    <source>
        <dbReference type="EMBL" id="QPH41572.1"/>
    </source>
</evidence>
<proteinExistence type="predicted"/>
<dbReference type="EMBL" id="CP064939">
    <property type="protein sequence ID" value="QPH41572.1"/>
    <property type="molecule type" value="Genomic_DNA"/>
</dbReference>
<accession>A0A7S9Q1A5</accession>
<dbReference type="AlphaFoldDB" id="A0A7S9Q1A5"/>
<gene>
    <name evidence="2" type="ORF">IZT61_10085</name>
</gene>
<feature type="signal peptide" evidence="1">
    <location>
        <begin position="1"/>
        <end position="19"/>
    </location>
</feature>
<dbReference type="KEGG" id="pex:IZT61_10085"/>
<sequence length="176" mass="20248">MIRLSFLYLLLFASINVCQAQLSPKEIAVFKTDLVKAVENSKVTDSLYEKLAKLPGKTALVTAYTGTLEALKAKHSWNPYNKIKYVKQALITMQRAINMDPHNMEIRFMRFSVEHYTPGFLGLSKNLITDRKEIIKHYQNRNFGSADDVLIKNVARFMIDSERCTPEEIIILKKFS</sequence>
<evidence type="ECO:0000256" key="1">
    <source>
        <dbReference type="SAM" id="SignalP"/>
    </source>
</evidence>
<dbReference type="Proteomes" id="UP000594759">
    <property type="component" value="Chromosome"/>
</dbReference>
<reference evidence="2 3" key="1">
    <citation type="submission" date="2020-11" db="EMBL/GenBank/DDBJ databases">
        <title>Pedobacter endophytica, an endophytic bacteria isolated form Carex pumila.</title>
        <authorList>
            <person name="Peng Y."/>
            <person name="Jiang L."/>
            <person name="Lee J."/>
        </authorList>
    </citation>
    <scope>NUCLEOTIDE SEQUENCE [LARGE SCALE GENOMIC DNA]</scope>
    <source>
        <strain evidence="2 3">JBR3-12</strain>
    </source>
</reference>
<protein>
    <submittedName>
        <fullName evidence="2">Uncharacterized protein</fullName>
    </submittedName>
</protein>
<evidence type="ECO:0000313" key="3">
    <source>
        <dbReference type="Proteomes" id="UP000594759"/>
    </source>
</evidence>
<keyword evidence="3" id="KW-1185">Reference proteome</keyword>